<proteinExistence type="predicted"/>
<dbReference type="VEuPathDB" id="FungiDB:JI435_013170"/>
<keyword evidence="3" id="KW-1185">Reference proteome</keyword>
<reference evidence="3" key="1">
    <citation type="journal article" date="2021" name="BMC Genomics">
        <title>Chromosome-level genome assembly and manually-curated proteome of model necrotroph Parastagonospora nodorum Sn15 reveals a genome-wide trove of candidate effector homologs, and redundancy of virulence-related functions within an accessory chromosome.</title>
        <authorList>
            <person name="Bertazzoni S."/>
            <person name="Jones D.A.B."/>
            <person name="Phan H.T."/>
            <person name="Tan K.-C."/>
            <person name="Hane J.K."/>
        </authorList>
    </citation>
    <scope>NUCLEOTIDE SEQUENCE [LARGE SCALE GENOMIC DNA]</scope>
    <source>
        <strain evidence="3">SN15 / ATCC MYA-4574 / FGSC 10173)</strain>
    </source>
</reference>
<feature type="compositionally biased region" description="Basic residues" evidence="1">
    <location>
        <begin position="230"/>
        <end position="257"/>
    </location>
</feature>
<accession>A0A7U2F4A1</accession>
<sequence>MARNRWKPGTMDERPFVHEMKTTANDGLHFPPHMYLPPAKIIGLNTFQLETHLRTIGASLRDDSKGACFRCGVAPEDHGPELCICMICNDQEVHPNRVCPRMYCSRQFWKRFIVVGSDPKKRSSRYIPSGVQLKPSPPEQRILSSLGYTEFDCFPHELDNVVVTIPQNCQIETPHCLSNAAPVQPQQPDRGSSRDDHRGRTRSKSPSDRSHFQGPHNRSDRSDSRDSRSRSRSRNRSPIRHRRSPDRSQSHRRRHRRDRSDSPVRSRRSPDRSQSHRRRHRRDRSDSPVRSRRSPDRSPSYRQRSPDRSQSHRRRHRRDRSDSPVRSRRSPDRSRSYRRHRRDRSDSPVRSRRSHDRNQSYRQRSHDRSRHYRLDSSEAEYNRQKDRERQLLARIAELERQGTMPRGHSLLSRMTWD</sequence>
<protein>
    <submittedName>
        <fullName evidence="2">Uncharacterized protein</fullName>
    </submittedName>
</protein>
<evidence type="ECO:0000256" key="1">
    <source>
        <dbReference type="SAM" id="MobiDB-lite"/>
    </source>
</evidence>
<evidence type="ECO:0000313" key="2">
    <source>
        <dbReference type="EMBL" id="QRC96395.1"/>
    </source>
</evidence>
<dbReference type="OrthoDB" id="3695661at2759"/>
<feature type="region of interest" description="Disordered" evidence="1">
    <location>
        <begin position="179"/>
        <end position="386"/>
    </location>
</feature>
<feature type="compositionally biased region" description="Basic and acidic residues" evidence="1">
    <location>
        <begin position="205"/>
        <end position="229"/>
    </location>
</feature>
<feature type="compositionally biased region" description="Basic and acidic residues" evidence="1">
    <location>
        <begin position="258"/>
        <end position="274"/>
    </location>
</feature>
<feature type="compositionally biased region" description="Basic and acidic residues" evidence="1">
    <location>
        <begin position="319"/>
        <end position="335"/>
    </location>
</feature>
<feature type="compositionally biased region" description="Basic and acidic residues" evidence="1">
    <location>
        <begin position="283"/>
        <end position="296"/>
    </location>
</feature>
<dbReference type="Proteomes" id="UP000663193">
    <property type="component" value="Chromosome 6"/>
</dbReference>
<name>A0A7U2F4A1_PHANO</name>
<evidence type="ECO:0000313" key="3">
    <source>
        <dbReference type="Proteomes" id="UP000663193"/>
    </source>
</evidence>
<feature type="compositionally biased region" description="Basic and acidic residues" evidence="1">
    <location>
        <begin position="372"/>
        <end position="386"/>
    </location>
</feature>
<dbReference type="EMBL" id="CP069028">
    <property type="protein sequence ID" value="QRC96395.1"/>
    <property type="molecule type" value="Genomic_DNA"/>
</dbReference>
<gene>
    <name evidence="2" type="ORF">JI435_013170</name>
</gene>
<organism evidence="2 3">
    <name type="scientific">Phaeosphaeria nodorum (strain SN15 / ATCC MYA-4574 / FGSC 10173)</name>
    <name type="common">Glume blotch fungus</name>
    <name type="synonym">Parastagonospora nodorum</name>
    <dbReference type="NCBI Taxonomy" id="321614"/>
    <lineage>
        <taxon>Eukaryota</taxon>
        <taxon>Fungi</taxon>
        <taxon>Dikarya</taxon>
        <taxon>Ascomycota</taxon>
        <taxon>Pezizomycotina</taxon>
        <taxon>Dothideomycetes</taxon>
        <taxon>Pleosporomycetidae</taxon>
        <taxon>Pleosporales</taxon>
        <taxon>Pleosporineae</taxon>
        <taxon>Phaeosphaeriaceae</taxon>
        <taxon>Parastagonospora</taxon>
    </lineage>
</organism>
<dbReference type="AlphaFoldDB" id="A0A7U2F4A1"/>
<feature type="region of interest" description="Disordered" evidence="1">
    <location>
        <begin position="120"/>
        <end position="139"/>
    </location>
</feature>